<protein>
    <submittedName>
        <fullName evidence="1">Uncharacterized protein</fullName>
    </submittedName>
</protein>
<reference evidence="1" key="2">
    <citation type="submission" date="2025-09" db="UniProtKB">
        <authorList>
            <consortium name="EnsemblPlants"/>
        </authorList>
    </citation>
    <scope>IDENTIFICATION</scope>
</reference>
<evidence type="ECO:0000313" key="1">
    <source>
        <dbReference type="EnsemblPlants" id="AVESA.00010b.r2.5CG0904810.1.CDS"/>
    </source>
</evidence>
<proteinExistence type="predicted"/>
<name>A0ACD5XYX0_AVESA</name>
<sequence>MGHPVPALPKNPEDSTYGQFAIVPLTNGPTNLFCAFFVKDPSRLFDQNHDGVQFNSHGRVRVHVCVFGNGGWVPHIFDSLALSSSTKFQRSPYSIQAGYRTYIMYLIGLIVCFDVEQGTFKVVALPRKMGMMIKGCFQYTIGPHPQGDLPVVHVDNGMLVKWVLTRVEDMSEWNQEASVDLVVAFRHMISTTIWEALLVQPSDCRAIQKPGCMVLATFTRLGVCSLCPRIGR</sequence>
<dbReference type="Proteomes" id="UP001732700">
    <property type="component" value="Chromosome 5C"/>
</dbReference>
<organism evidence="1 2">
    <name type="scientific">Avena sativa</name>
    <name type="common">Oat</name>
    <dbReference type="NCBI Taxonomy" id="4498"/>
    <lineage>
        <taxon>Eukaryota</taxon>
        <taxon>Viridiplantae</taxon>
        <taxon>Streptophyta</taxon>
        <taxon>Embryophyta</taxon>
        <taxon>Tracheophyta</taxon>
        <taxon>Spermatophyta</taxon>
        <taxon>Magnoliopsida</taxon>
        <taxon>Liliopsida</taxon>
        <taxon>Poales</taxon>
        <taxon>Poaceae</taxon>
        <taxon>BOP clade</taxon>
        <taxon>Pooideae</taxon>
        <taxon>Poodae</taxon>
        <taxon>Poeae</taxon>
        <taxon>Poeae Chloroplast Group 1 (Aveneae type)</taxon>
        <taxon>Aveninae</taxon>
        <taxon>Avena</taxon>
    </lineage>
</organism>
<keyword evidence="2" id="KW-1185">Reference proteome</keyword>
<accession>A0ACD5XYX0</accession>
<evidence type="ECO:0000313" key="2">
    <source>
        <dbReference type="Proteomes" id="UP001732700"/>
    </source>
</evidence>
<dbReference type="EnsemblPlants" id="AVESA.00010b.r2.5CG0904810.1">
    <property type="protein sequence ID" value="AVESA.00010b.r2.5CG0904810.1.CDS"/>
    <property type="gene ID" value="AVESA.00010b.r2.5CG0904810"/>
</dbReference>
<reference evidence="1" key="1">
    <citation type="submission" date="2021-05" db="EMBL/GenBank/DDBJ databases">
        <authorList>
            <person name="Scholz U."/>
            <person name="Mascher M."/>
            <person name="Fiebig A."/>
        </authorList>
    </citation>
    <scope>NUCLEOTIDE SEQUENCE [LARGE SCALE GENOMIC DNA]</scope>
</reference>